<organism evidence="2 3">
    <name type="scientific">Leptonychotes weddellii</name>
    <name type="common">Weddell seal</name>
    <name type="synonym">Otaria weddellii</name>
    <dbReference type="NCBI Taxonomy" id="9713"/>
    <lineage>
        <taxon>Eukaryota</taxon>
        <taxon>Metazoa</taxon>
        <taxon>Chordata</taxon>
        <taxon>Craniata</taxon>
        <taxon>Vertebrata</taxon>
        <taxon>Euteleostomi</taxon>
        <taxon>Mammalia</taxon>
        <taxon>Eutheria</taxon>
        <taxon>Laurasiatheria</taxon>
        <taxon>Carnivora</taxon>
        <taxon>Caniformia</taxon>
        <taxon>Pinnipedia</taxon>
        <taxon>Phocidae</taxon>
        <taxon>Monachinae</taxon>
        <taxon>Lobodontini</taxon>
        <taxon>Leptonychotes</taxon>
    </lineage>
</organism>
<keyword evidence="2" id="KW-1185">Reference proteome</keyword>
<feature type="compositionally biased region" description="Polar residues" evidence="1">
    <location>
        <begin position="28"/>
        <end position="39"/>
    </location>
</feature>
<sequence length="182" mass="19442">MLGFLVLRRTALAPRLLLQQLRSPSLRSHGSASSQSVTTAGRGEPQWLRAAVGGRPGTSLAFLPREGAATWGRQGGRTETQCLVAATWGRLPSPEETLPGQDSWNGVPKRAGLSMWALATALVVHCYSKSPSNKDAALMEAARTNNVQEVSRPLLTLKPPVSDRSALLLRTARLLLSSGNPV</sequence>
<dbReference type="RefSeq" id="XP_006730521.1">
    <property type="nucleotide sequence ID" value="XM_006730458.2"/>
</dbReference>
<dbReference type="OrthoDB" id="47330at2759"/>
<evidence type="ECO:0000313" key="2">
    <source>
        <dbReference type="Proteomes" id="UP000245341"/>
    </source>
</evidence>
<name>A0A2U3XGD7_LEPWE</name>
<protein>
    <submittedName>
        <fullName evidence="3">Caseinolytic peptidase B protein homolog</fullName>
    </submittedName>
</protein>
<evidence type="ECO:0000313" key="3">
    <source>
        <dbReference type="RefSeq" id="XP_006730521.1"/>
    </source>
</evidence>
<dbReference type="Proteomes" id="UP000245341">
    <property type="component" value="Unplaced"/>
</dbReference>
<evidence type="ECO:0000256" key="1">
    <source>
        <dbReference type="SAM" id="MobiDB-lite"/>
    </source>
</evidence>
<dbReference type="AlphaFoldDB" id="A0A2U3XGD7"/>
<proteinExistence type="predicted"/>
<dbReference type="KEGG" id="lww:102729608"/>
<feature type="region of interest" description="Disordered" evidence="1">
    <location>
        <begin position="26"/>
        <end position="45"/>
    </location>
</feature>
<reference evidence="3" key="1">
    <citation type="submission" date="2025-08" db="UniProtKB">
        <authorList>
            <consortium name="RefSeq"/>
        </authorList>
    </citation>
    <scope>IDENTIFICATION</scope>
    <source>
        <tissue evidence="3">Liver</tissue>
    </source>
</reference>
<dbReference type="STRING" id="9713.A0A2U3XGD7"/>
<gene>
    <name evidence="3" type="primary">LOC102729608</name>
</gene>
<dbReference type="GeneID" id="102729608"/>
<accession>A0A2U3XGD7</accession>